<feature type="region of interest" description="Disordered" evidence="2">
    <location>
        <begin position="487"/>
        <end position="512"/>
    </location>
</feature>
<reference evidence="4 5" key="1">
    <citation type="submission" date="2017-03" db="EMBL/GenBank/DDBJ databases">
        <title>Genomes of endolithic fungi from Antarctica.</title>
        <authorList>
            <person name="Coleine C."/>
            <person name="Masonjones S."/>
            <person name="Stajich J.E."/>
        </authorList>
    </citation>
    <scope>NUCLEOTIDE SEQUENCE [LARGE SCALE GENOMIC DNA]</scope>
    <source>
        <strain evidence="4 5">CCFEE 5311</strain>
    </source>
</reference>
<feature type="region of interest" description="Disordered" evidence="2">
    <location>
        <begin position="300"/>
        <end position="322"/>
    </location>
</feature>
<dbReference type="EMBL" id="NAJP01000016">
    <property type="protein sequence ID" value="TKA43995.1"/>
    <property type="molecule type" value="Genomic_DNA"/>
</dbReference>
<feature type="transmembrane region" description="Helical" evidence="3">
    <location>
        <begin position="180"/>
        <end position="201"/>
    </location>
</feature>
<keyword evidence="3" id="KW-1133">Transmembrane helix</keyword>
<organism evidence="4 5">
    <name type="scientific">Friedmanniomyces endolithicus</name>
    <dbReference type="NCBI Taxonomy" id="329885"/>
    <lineage>
        <taxon>Eukaryota</taxon>
        <taxon>Fungi</taxon>
        <taxon>Dikarya</taxon>
        <taxon>Ascomycota</taxon>
        <taxon>Pezizomycotina</taxon>
        <taxon>Dothideomycetes</taxon>
        <taxon>Dothideomycetidae</taxon>
        <taxon>Mycosphaerellales</taxon>
        <taxon>Teratosphaeriaceae</taxon>
        <taxon>Friedmanniomyces</taxon>
    </lineage>
</organism>
<dbReference type="OrthoDB" id="3832591at2759"/>
<proteinExistence type="predicted"/>
<feature type="transmembrane region" description="Helical" evidence="3">
    <location>
        <begin position="34"/>
        <end position="56"/>
    </location>
</feature>
<evidence type="ECO:0000313" key="5">
    <source>
        <dbReference type="Proteomes" id="UP000310066"/>
    </source>
</evidence>
<evidence type="ECO:0000313" key="4">
    <source>
        <dbReference type="EMBL" id="TKA43995.1"/>
    </source>
</evidence>
<evidence type="ECO:0000256" key="2">
    <source>
        <dbReference type="SAM" id="MobiDB-lite"/>
    </source>
</evidence>
<feature type="compositionally biased region" description="Acidic residues" evidence="2">
    <location>
        <begin position="310"/>
        <end position="321"/>
    </location>
</feature>
<dbReference type="Proteomes" id="UP000310066">
    <property type="component" value="Unassembled WGS sequence"/>
</dbReference>
<accession>A0A4U0V809</accession>
<evidence type="ECO:0000256" key="3">
    <source>
        <dbReference type="SAM" id="Phobius"/>
    </source>
</evidence>
<keyword evidence="1" id="KW-0175">Coiled coil</keyword>
<protein>
    <submittedName>
        <fullName evidence="4">Uncharacterized protein</fullName>
    </submittedName>
</protein>
<evidence type="ECO:0000256" key="1">
    <source>
        <dbReference type="SAM" id="Coils"/>
    </source>
</evidence>
<comment type="caution">
    <text evidence="4">The sequence shown here is derived from an EMBL/GenBank/DDBJ whole genome shotgun (WGS) entry which is preliminary data.</text>
</comment>
<keyword evidence="3" id="KW-0472">Membrane</keyword>
<dbReference type="Gene3D" id="1.10.287.1490">
    <property type="match status" value="1"/>
</dbReference>
<keyword evidence="3" id="KW-0812">Transmembrane</keyword>
<feature type="coiled-coil region" evidence="1">
    <location>
        <begin position="580"/>
        <end position="674"/>
    </location>
</feature>
<name>A0A4U0V809_9PEZI</name>
<gene>
    <name evidence="4" type="ORF">B0A54_04759</name>
</gene>
<sequence length="750" mass="83135">MPPARINGGALQVQAPQQIAAPRHPVVNFLLATWLGNIIAVIALIFTVFAAAWGIYTGVLGVRYGALGAQYGALQSCASLYSIGKYSAYCNTTLEAGVTPAPVVRRHIKDFGSASNDPLGLNATSESSQTFSNIAHSFEFVPIDADDGRSALARWFEPDGIDTYADIFNTRQLAVPSRSALARFCIMVALTLGAGLFAVVYTRPRMRVFAPVISSVRTLPTTVISLVETVKRYQIVPTPWTERYTIRLTIAEGSDDTVQGLVIKPDRRGLVGTVKDEDGLDSAIMMTDSEALLLTQDQDFEGCTTPSDPDTADDASSETESVDLPKVQCGAFPGLDTSTLWLQDGDDFVWPEDEPLQTRKRPQLWVLTSAEDLRPNNSEYMDPTPLAPTAIIRKLSRTDVMSSDKLEGKDREIDQLRYWLNGRGQQAGELFMRIGEEQKRRKEAEGRCEKLRIDVVWLRLAYNEATRKVADLEWKLFESGTETVKVDSDSEEAALAEPQKGSAVDAGEKDAVAPRKGRTGLRGIINKIVDIGSAQSRDPRTTAGLEIAGRRIAALEYKLMCSEQEVKDLWKAYPIMHAQRDAIRRDFDVQEQKLDELEEEKRELLEKVEIGNANIRRLQDEAVEREREWNAAFDRIEAARPEWMDKAARLEEELERLEGKCERLQGRFAKLRTCNENGIVAYGELVAYSRSEHVARMRAEARLAELGGEGTCGESRTGVDLVADEGEVLDVESEAFAEESEESVEGLGID</sequence>
<dbReference type="AlphaFoldDB" id="A0A4U0V809"/>